<reference evidence="1" key="1">
    <citation type="submission" date="2014-09" db="EMBL/GenBank/DDBJ databases">
        <authorList>
            <person name="Magalhaes I.L.F."/>
            <person name="Oliveira U."/>
            <person name="Santos F.R."/>
            <person name="Vidigal T.H.D.A."/>
            <person name="Brescovit A.D."/>
            <person name="Santos A.J."/>
        </authorList>
    </citation>
    <scope>NUCLEOTIDE SEQUENCE</scope>
    <source>
        <tissue evidence="1">Shoot tissue taken approximately 20 cm above the soil surface</tissue>
    </source>
</reference>
<proteinExistence type="predicted"/>
<evidence type="ECO:0000313" key="1">
    <source>
        <dbReference type="EMBL" id="JAD71278.1"/>
    </source>
</evidence>
<sequence>MPLELFLDNGRKGRCMLFTMLVKHLMMLKLIMQQQRKNC</sequence>
<dbReference type="AlphaFoldDB" id="A0A0A9C9Z1"/>
<protein>
    <submittedName>
        <fullName evidence="1">Uncharacterized protein</fullName>
    </submittedName>
</protein>
<dbReference type="EMBL" id="GBRH01226617">
    <property type="protein sequence ID" value="JAD71278.1"/>
    <property type="molecule type" value="Transcribed_RNA"/>
</dbReference>
<accession>A0A0A9C9Z1</accession>
<name>A0A0A9C9Z1_ARUDO</name>
<organism evidence="1">
    <name type="scientific">Arundo donax</name>
    <name type="common">Giant reed</name>
    <name type="synonym">Donax arundinaceus</name>
    <dbReference type="NCBI Taxonomy" id="35708"/>
    <lineage>
        <taxon>Eukaryota</taxon>
        <taxon>Viridiplantae</taxon>
        <taxon>Streptophyta</taxon>
        <taxon>Embryophyta</taxon>
        <taxon>Tracheophyta</taxon>
        <taxon>Spermatophyta</taxon>
        <taxon>Magnoliopsida</taxon>
        <taxon>Liliopsida</taxon>
        <taxon>Poales</taxon>
        <taxon>Poaceae</taxon>
        <taxon>PACMAD clade</taxon>
        <taxon>Arundinoideae</taxon>
        <taxon>Arundineae</taxon>
        <taxon>Arundo</taxon>
    </lineage>
</organism>
<reference evidence="1" key="2">
    <citation type="journal article" date="2015" name="Data Brief">
        <title>Shoot transcriptome of the giant reed, Arundo donax.</title>
        <authorList>
            <person name="Barrero R.A."/>
            <person name="Guerrero F.D."/>
            <person name="Moolhuijzen P."/>
            <person name="Goolsby J.A."/>
            <person name="Tidwell J."/>
            <person name="Bellgard S.E."/>
            <person name="Bellgard M.I."/>
        </authorList>
    </citation>
    <scope>NUCLEOTIDE SEQUENCE</scope>
    <source>
        <tissue evidence="1">Shoot tissue taken approximately 20 cm above the soil surface</tissue>
    </source>
</reference>